<dbReference type="InterPro" id="IPR050708">
    <property type="entry name" value="T6SS_VgrG/RHS"/>
</dbReference>
<dbReference type="InterPro" id="IPR003587">
    <property type="entry name" value="Hint_dom_N"/>
</dbReference>
<evidence type="ECO:0000259" key="1">
    <source>
        <dbReference type="SMART" id="SM00306"/>
    </source>
</evidence>
<dbReference type="InterPro" id="IPR006141">
    <property type="entry name" value="Intein_N"/>
</dbReference>
<evidence type="ECO:0000313" key="2">
    <source>
        <dbReference type="EMBL" id="QNP55999.1"/>
    </source>
</evidence>
<dbReference type="Proteomes" id="UP000516117">
    <property type="component" value="Chromosome"/>
</dbReference>
<name>A0A7H0H633_9ACTN</name>
<dbReference type="EMBL" id="CP060789">
    <property type="protein sequence ID" value="QNP55999.1"/>
    <property type="molecule type" value="Genomic_DNA"/>
</dbReference>
<keyword evidence="3" id="KW-1185">Reference proteome</keyword>
<accession>A0A7H0H633</accession>
<dbReference type="NCBIfam" id="TIGR03696">
    <property type="entry name" value="Rhs_assc_core"/>
    <property type="match status" value="1"/>
</dbReference>
<dbReference type="GO" id="GO:0016539">
    <property type="term" value="P:intein-mediated protein splicing"/>
    <property type="evidence" value="ECO:0007669"/>
    <property type="project" value="InterPro"/>
</dbReference>
<dbReference type="PANTHER" id="PTHR32305">
    <property type="match status" value="1"/>
</dbReference>
<dbReference type="RefSeq" id="WP_187721119.1">
    <property type="nucleotide sequence ID" value="NZ_CP060789.1"/>
</dbReference>
<proteinExistence type="predicted"/>
<dbReference type="AlphaFoldDB" id="A0A7H0H633"/>
<dbReference type="SUPFAM" id="SSF51294">
    <property type="entry name" value="Hedgehog/intein (Hint) domain"/>
    <property type="match status" value="1"/>
</dbReference>
<dbReference type="Gene3D" id="2.170.16.10">
    <property type="entry name" value="Hedgehog/Intein (Hint) domain"/>
    <property type="match status" value="1"/>
</dbReference>
<dbReference type="PANTHER" id="PTHR32305:SF17">
    <property type="entry name" value="TRNA NUCLEASE WAPA"/>
    <property type="match status" value="1"/>
</dbReference>
<protein>
    <recommendedName>
        <fullName evidence="1">Hint domain-containing protein</fullName>
    </recommendedName>
</protein>
<organism evidence="2 3">
    <name type="scientific">Tessaracoccus defluvii</name>
    <dbReference type="NCBI Taxonomy" id="1285901"/>
    <lineage>
        <taxon>Bacteria</taxon>
        <taxon>Bacillati</taxon>
        <taxon>Actinomycetota</taxon>
        <taxon>Actinomycetes</taxon>
        <taxon>Propionibacteriales</taxon>
        <taxon>Propionibacteriaceae</taxon>
        <taxon>Tessaracoccus</taxon>
    </lineage>
</organism>
<reference evidence="2 3" key="1">
    <citation type="submission" date="2020-08" db="EMBL/GenBank/DDBJ databases">
        <title>Genome sequence of Tessaracoccus defluvii JCM 17540T.</title>
        <authorList>
            <person name="Hyun D.-W."/>
            <person name="Bae J.-W."/>
        </authorList>
    </citation>
    <scope>NUCLEOTIDE SEQUENCE [LARGE SCALE GENOMIC DNA]</scope>
    <source>
        <strain evidence="2 3">JCM 17540</strain>
    </source>
</reference>
<dbReference type="KEGG" id="tdf:H9L22_00155"/>
<dbReference type="PROSITE" id="PS50817">
    <property type="entry name" value="INTEIN_N_TER"/>
    <property type="match status" value="1"/>
</dbReference>
<dbReference type="Gene3D" id="2.180.10.10">
    <property type="entry name" value="RHS repeat-associated core"/>
    <property type="match status" value="1"/>
</dbReference>
<dbReference type="InterPro" id="IPR022385">
    <property type="entry name" value="Rhs_assc_core"/>
</dbReference>
<sequence>MDLVLSGSTVKATRYYSYDGQTIAQRSPDGVRAFFSDQVGTSHTAVDWSNLATVTRRVSDPYGNEVAMAKGPWVNGRGFLDQPVDSSTGLVDMGVRKYDPQTGRFISVDPVLDPSNPLSLNGYSYTNGDPVNDADPSGAWSWKSVLNAGKNFVAGAGKYVVQSAVEMGQLGATAALWVSGKKWSEASQTASRWANGAMNAYSRFEDRMGVNRNSAAYRAGYTTAMVVDTVSSLISPAKGALKLAAKLAVKAVTKVGVKQAARGVTRAAVATGARNSRVVLAGAKKSVTSVKSALVKSNPAGKRAAGVGAGKAASSGKRIDVGPSAAQGCSFSGETTVLMADGSHRPISEVRPGDEVIATDPETGEQGPRVVVDTFAHEDATVELVVDGEVLVTTEDHPFWSEDEEAFVRADSLREGERLLGADGDLVTVSRPVVVSATVREVAYNLFISEVHTYHVGTDAVLVHNTCGPANGGRAIFEIHPRVLTQLDDPRLGALTSKLNPEALQDLAHNPSAQYMMDTASGHINIVQEIDGVLLRLTTASDEFKIISVGRMRPSQLRNGLSWGRFVLIGSGG</sequence>
<dbReference type="SMART" id="SM00306">
    <property type="entry name" value="HintN"/>
    <property type="match status" value="1"/>
</dbReference>
<evidence type="ECO:0000313" key="3">
    <source>
        <dbReference type="Proteomes" id="UP000516117"/>
    </source>
</evidence>
<gene>
    <name evidence="2" type="ORF">H9L22_00155</name>
</gene>
<feature type="domain" description="Hint" evidence="1">
    <location>
        <begin position="328"/>
        <end position="423"/>
    </location>
</feature>
<dbReference type="InterPro" id="IPR036844">
    <property type="entry name" value="Hint_dom_sf"/>
</dbReference>
<dbReference type="CDD" id="cd00081">
    <property type="entry name" value="Hint"/>
    <property type="match status" value="1"/>
</dbReference>
<dbReference type="Pfam" id="PF07591">
    <property type="entry name" value="PT-HINT"/>
    <property type="match status" value="1"/>
</dbReference>